<dbReference type="PROSITE" id="PS51257">
    <property type="entry name" value="PROKAR_LIPOPROTEIN"/>
    <property type="match status" value="1"/>
</dbReference>
<organism evidence="4 5">
    <name type="scientific">Gracilibacillus ureilyticus</name>
    <dbReference type="NCBI Taxonomy" id="531814"/>
    <lineage>
        <taxon>Bacteria</taxon>
        <taxon>Bacillati</taxon>
        <taxon>Bacillota</taxon>
        <taxon>Bacilli</taxon>
        <taxon>Bacillales</taxon>
        <taxon>Bacillaceae</taxon>
        <taxon>Gracilibacillus</taxon>
    </lineage>
</organism>
<gene>
    <name evidence="4" type="ORF">SAMN04487944_1246</name>
</gene>
<proteinExistence type="predicted"/>
<dbReference type="InterPro" id="IPR036465">
    <property type="entry name" value="vWFA_dom_sf"/>
</dbReference>
<dbReference type="Proteomes" id="UP000199687">
    <property type="component" value="Unassembled WGS sequence"/>
</dbReference>
<dbReference type="SUPFAM" id="SSF53300">
    <property type="entry name" value="vWA-like"/>
    <property type="match status" value="1"/>
</dbReference>
<evidence type="ECO:0000256" key="1">
    <source>
        <dbReference type="SAM" id="Coils"/>
    </source>
</evidence>
<protein>
    <submittedName>
        <fullName evidence="4">Ca-activated chloride channel family protein</fullName>
    </submittedName>
</protein>
<dbReference type="RefSeq" id="WP_089743804.1">
    <property type="nucleotide sequence ID" value="NZ_FOGL01000024.1"/>
</dbReference>
<dbReference type="InterPro" id="IPR002035">
    <property type="entry name" value="VWF_A"/>
</dbReference>
<keyword evidence="1" id="KW-0175">Coiled coil</keyword>
<dbReference type="Pfam" id="PF00092">
    <property type="entry name" value="VWA"/>
    <property type="match status" value="1"/>
</dbReference>
<dbReference type="SMART" id="SM00327">
    <property type="entry name" value="VWA"/>
    <property type="match status" value="1"/>
</dbReference>
<name>A0A1H9VJ85_9BACI</name>
<dbReference type="EMBL" id="FOGL01000024">
    <property type="protein sequence ID" value="SES21387.1"/>
    <property type="molecule type" value="Genomic_DNA"/>
</dbReference>
<evidence type="ECO:0000259" key="3">
    <source>
        <dbReference type="PROSITE" id="PS50234"/>
    </source>
</evidence>
<dbReference type="AlphaFoldDB" id="A0A1H9VJ85"/>
<evidence type="ECO:0000313" key="5">
    <source>
        <dbReference type="Proteomes" id="UP000199687"/>
    </source>
</evidence>
<accession>A0A1H9VJ85</accession>
<feature type="domain" description="VWFA" evidence="3">
    <location>
        <begin position="182"/>
        <end position="370"/>
    </location>
</feature>
<feature type="coiled-coil region" evidence="1">
    <location>
        <begin position="455"/>
        <end position="486"/>
    </location>
</feature>
<dbReference type="STRING" id="531814.SAMN04487944_1246"/>
<dbReference type="OrthoDB" id="9783818at2"/>
<feature type="region of interest" description="Disordered" evidence="2">
    <location>
        <begin position="29"/>
        <end position="60"/>
    </location>
</feature>
<evidence type="ECO:0000256" key="2">
    <source>
        <dbReference type="SAM" id="MobiDB-lite"/>
    </source>
</evidence>
<dbReference type="PROSITE" id="PS50234">
    <property type="entry name" value="VWFA"/>
    <property type="match status" value="1"/>
</dbReference>
<keyword evidence="5" id="KW-1185">Reference proteome</keyword>
<evidence type="ECO:0000313" key="4">
    <source>
        <dbReference type="EMBL" id="SES21387.1"/>
    </source>
</evidence>
<dbReference type="Gene3D" id="3.40.50.410">
    <property type="entry name" value="von Willebrand factor, type A domain"/>
    <property type="match status" value="1"/>
</dbReference>
<reference evidence="4 5" key="1">
    <citation type="submission" date="2016-10" db="EMBL/GenBank/DDBJ databases">
        <authorList>
            <person name="de Groot N.N."/>
        </authorList>
    </citation>
    <scope>NUCLEOTIDE SEQUENCE [LARGE SCALE GENOMIC DNA]</scope>
    <source>
        <strain evidence="4 5">CGMCC 1.7727</strain>
    </source>
</reference>
<sequence length="486" mass="55204">MIIRQCKGKLMLIGILIIIITLLSACTNESDKSKPLDGEEDTEVSKSNNNNEETTDKVKEAEAMEEEPINRLTDIITDAPEEPTTLDEILLYPTGPLAGNGRIIGEEPVMSTDELAEYVMNVLPPIEEDADEAYLEEWWKAYRYLFAEAYPDPRNIITEMKWDNFGNEGIEDERFHMKDQINVLIILDVSGSMANEIDGKSMMEIAKDSIIDFTTELPEEANIGLRVYGHEGKSTGKTREQSCQATDLIYDFQSSDGNSIENVIDPFEPTGWTPIALSLEKVKEDFSKFPGEQNNNLVYIVSDGAETCDGDPASVAKELAESEIQTIINVIGFNVDIEGQNHLREIADAGGGIYTNAGNEKKLNEAFDQAEQLIERWKKWKNGMSMDAHDETLSQKTEVREFLLAFRPPAMDELTVRTNVIRTLRKEKGYITREASDFLLAKNKENYDLYIEEMYSTYETMIEEIEMNYEQQMKKIEEAYDENVEE</sequence>